<proteinExistence type="predicted"/>
<dbReference type="InterPro" id="IPR036291">
    <property type="entry name" value="NAD(P)-bd_dom_sf"/>
</dbReference>
<evidence type="ECO:0000259" key="1">
    <source>
        <dbReference type="Pfam" id="PF01370"/>
    </source>
</evidence>
<evidence type="ECO:0000313" key="3">
    <source>
        <dbReference type="Proteomes" id="UP001238179"/>
    </source>
</evidence>
<feature type="domain" description="NAD-dependent epimerase/dehydratase" evidence="1">
    <location>
        <begin position="18"/>
        <end position="262"/>
    </location>
</feature>
<name>A0AA48GFL4_9BACT</name>
<protein>
    <submittedName>
        <fullName evidence="2">Capsular polysaccharide biosynthesis protein</fullName>
    </submittedName>
</protein>
<accession>A0AA48GFL4</accession>
<dbReference type="InterPro" id="IPR050177">
    <property type="entry name" value="Lipid_A_modif_metabolic_enz"/>
</dbReference>
<reference evidence="3" key="1">
    <citation type="journal article" date="2023" name="Int. J. Syst. Evol. Microbiol.">
        <title>Mesoterricola silvestris gen. nov., sp. nov., Mesoterricola sediminis sp. nov., Geothrix oryzae sp. nov., Geothrix edaphica sp. nov., Geothrix rubra sp. nov., and Geothrix limicola sp. nov., six novel members of Acidobacteriota isolated from soils.</title>
        <authorList>
            <person name="Itoh H."/>
            <person name="Sugisawa Y."/>
            <person name="Mise K."/>
            <person name="Xu Z."/>
            <person name="Kuniyasu M."/>
            <person name="Ushijima N."/>
            <person name="Kawano K."/>
            <person name="Kobayashi E."/>
            <person name="Shiratori Y."/>
            <person name="Masuda Y."/>
            <person name="Senoo K."/>
        </authorList>
    </citation>
    <scope>NUCLEOTIDE SEQUENCE [LARGE SCALE GENOMIC DNA]</scope>
    <source>
        <strain evidence="3">W79</strain>
    </source>
</reference>
<dbReference type="PANTHER" id="PTHR43245:SF13">
    <property type="entry name" value="UDP-D-APIOSE_UDP-D-XYLOSE SYNTHASE 2"/>
    <property type="match status" value="1"/>
</dbReference>
<dbReference type="SUPFAM" id="SSF51735">
    <property type="entry name" value="NAD(P)-binding Rossmann-fold domains"/>
    <property type="match status" value="1"/>
</dbReference>
<gene>
    <name evidence="2" type="primary">wbpP</name>
    <name evidence="2" type="ORF">METEAL_09450</name>
</gene>
<dbReference type="Gene3D" id="3.90.25.10">
    <property type="entry name" value="UDP-galactose 4-epimerase, domain 1"/>
    <property type="match status" value="1"/>
</dbReference>
<dbReference type="PANTHER" id="PTHR43245">
    <property type="entry name" value="BIFUNCTIONAL POLYMYXIN RESISTANCE PROTEIN ARNA"/>
    <property type="match status" value="1"/>
</dbReference>
<dbReference type="InterPro" id="IPR001509">
    <property type="entry name" value="Epimerase_deHydtase"/>
</dbReference>
<dbReference type="KEGG" id="msil:METEAL_09450"/>
<dbReference type="AlphaFoldDB" id="A0AA48GFL4"/>
<evidence type="ECO:0000313" key="2">
    <source>
        <dbReference type="EMBL" id="BDU71771.1"/>
    </source>
</evidence>
<dbReference type="Proteomes" id="UP001238179">
    <property type="component" value="Chromosome"/>
</dbReference>
<keyword evidence="3" id="KW-1185">Reference proteome</keyword>
<dbReference type="CDD" id="cd05256">
    <property type="entry name" value="UDP_AE_SDR_e"/>
    <property type="match status" value="1"/>
</dbReference>
<dbReference type="Pfam" id="PF01370">
    <property type="entry name" value="Epimerase"/>
    <property type="match status" value="1"/>
</dbReference>
<sequence length="343" mass="37375">MPKYAEISRQLMDHPRTWLVTGVAGFIGSNILERLLALDQVVVGLDNFSTGRPENLENVRQTAKPGAWKKFTFHEGDTRDLAMCRRACEGVELVLHQAALGSVPRSIKEPITSHESNVNGFLNMLVAARDAGVSRMVYASSSSVYGDDPQLPKVEERVGNPLSPYAVTKAINEAYAAVFGRSYGFKAVGLRYFNVFGPRQDPDGPYAAVMPKWIDALVKGQPCQIHGDGETSRDFCFVANAVQANILAATAPAEGLEDVFNVSFGGTTSLTQLYWMIAERLAAILPGLKPGDPVYAPFRPGDIRHSQADLTRIKTQLGYDPTHSVAQGLDELVPWFAAAHARS</sequence>
<dbReference type="EMBL" id="AP027080">
    <property type="protein sequence ID" value="BDU71771.1"/>
    <property type="molecule type" value="Genomic_DNA"/>
</dbReference>
<dbReference type="Gene3D" id="3.40.50.720">
    <property type="entry name" value="NAD(P)-binding Rossmann-like Domain"/>
    <property type="match status" value="1"/>
</dbReference>
<organism evidence="2 3">
    <name type="scientific">Mesoterricola silvestris</name>
    <dbReference type="NCBI Taxonomy" id="2927979"/>
    <lineage>
        <taxon>Bacteria</taxon>
        <taxon>Pseudomonadati</taxon>
        <taxon>Acidobacteriota</taxon>
        <taxon>Holophagae</taxon>
        <taxon>Holophagales</taxon>
        <taxon>Holophagaceae</taxon>
        <taxon>Mesoterricola</taxon>
    </lineage>
</organism>